<dbReference type="RefSeq" id="WP_118314715.1">
    <property type="nucleotide sequence ID" value="NZ_CAUEJX010000026.1"/>
</dbReference>
<evidence type="ECO:0000313" key="3">
    <source>
        <dbReference type="Proteomes" id="UP000283497"/>
    </source>
</evidence>
<organism evidence="2 3">
    <name type="scientific">Anaerobutyricum hallii</name>
    <dbReference type="NCBI Taxonomy" id="39488"/>
    <lineage>
        <taxon>Bacteria</taxon>
        <taxon>Bacillati</taxon>
        <taxon>Bacillota</taxon>
        <taxon>Clostridia</taxon>
        <taxon>Lachnospirales</taxon>
        <taxon>Lachnospiraceae</taxon>
        <taxon>Anaerobutyricum</taxon>
    </lineage>
</organism>
<comment type="caution">
    <text evidence="2">The sequence shown here is derived from an EMBL/GenBank/DDBJ whole genome shotgun (WGS) entry which is preliminary data.</text>
</comment>
<dbReference type="Proteomes" id="UP000283497">
    <property type="component" value="Unassembled WGS sequence"/>
</dbReference>
<feature type="domain" description="MAE-28990/MAE-18760-like HEPN" evidence="1">
    <location>
        <begin position="6"/>
        <end position="238"/>
    </location>
</feature>
<evidence type="ECO:0000313" key="2">
    <source>
        <dbReference type="EMBL" id="RHK38231.1"/>
    </source>
</evidence>
<proteinExistence type="predicted"/>
<dbReference type="AlphaFoldDB" id="A0A415G6C9"/>
<reference evidence="2 3" key="1">
    <citation type="submission" date="2018-08" db="EMBL/GenBank/DDBJ databases">
        <title>A genome reference for cultivated species of the human gut microbiota.</title>
        <authorList>
            <person name="Zou Y."/>
            <person name="Xue W."/>
            <person name="Luo G."/>
        </authorList>
    </citation>
    <scope>NUCLEOTIDE SEQUENCE [LARGE SCALE GENOMIC DNA]</scope>
    <source>
        <strain evidence="2 3">AF45-14BH</strain>
    </source>
</reference>
<gene>
    <name evidence="2" type="ORF">DW068_09875</name>
</gene>
<dbReference type="InterPro" id="IPR040788">
    <property type="entry name" value="HEPN_MAE_28990"/>
</dbReference>
<sequence length="241" mass="28002">MITFQETYTSRKEEIENFLEFMKFLEEKENEREDGRSKFSEFFHPENGGIQLTYQALINILKSNVSLMIYNIIEYTVTNLIDSIYDEIRVNHLSYIDVNESIRNLWRQTILKSVNDPNANFSTFLRKNEEIISKILNNNELNMEARNTLPGGNLDGNSIKETFESHGIRVRTNSRNFRPDILIGIKENRNNLAHGSVSFVEAMRADSISDIIANETLVVGFLEELIEIVSTYIEEQKYKIS</sequence>
<accession>A0A415G6C9</accession>
<dbReference type="EMBL" id="QRNJ01000036">
    <property type="protein sequence ID" value="RHK38231.1"/>
    <property type="molecule type" value="Genomic_DNA"/>
</dbReference>
<protein>
    <recommendedName>
        <fullName evidence="1">MAE-28990/MAE-18760-like HEPN domain-containing protein</fullName>
    </recommendedName>
</protein>
<name>A0A415G6C9_9FIRM</name>
<dbReference type="Pfam" id="PF18737">
    <property type="entry name" value="HEPN_MAE_28990"/>
    <property type="match status" value="1"/>
</dbReference>
<evidence type="ECO:0000259" key="1">
    <source>
        <dbReference type="Pfam" id="PF18737"/>
    </source>
</evidence>